<keyword evidence="4 7" id="KW-0479">Metal-binding</keyword>
<dbReference type="InterPro" id="IPR036866">
    <property type="entry name" value="RibonucZ/Hydroxyglut_hydro"/>
</dbReference>
<name>A0A9X1ZKC3_9GAMM</name>
<dbReference type="SMART" id="SM00849">
    <property type="entry name" value="Lactamase_B"/>
    <property type="match status" value="1"/>
</dbReference>
<dbReference type="SUPFAM" id="SSF56281">
    <property type="entry name" value="Metallo-hydrolase/oxidoreductase"/>
    <property type="match status" value="1"/>
</dbReference>
<organism evidence="9 10">
    <name type="scientific">Shewanella gaetbuli</name>
    <dbReference type="NCBI Taxonomy" id="220752"/>
    <lineage>
        <taxon>Bacteria</taxon>
        <taxon>Pseudomonadati</taxon>
        <taxon>Pseudomonadota</taxon>
        <taxon>Gammaproteobacteria</taxon>
        <taxon>Alteromonadales</taxon>
        <taxon>Shewanellaceae</taxon>
        <taxon>Shewanella</taxon>
    </lineage>
</organism>
<feature type="binding site" evidence="7">
    <location>
        <position position="59"/>
    </location>
    <ligand>
        <name>Zn(2+)</name>
        <dbReference type="ChEBI" id="CHEBI:29105"/>
        <label>2</label>
    </ligand>
</feature>
<dbReference type="Pfam" id="PF00753">
    <property type="entry name" value="Lactamase_B"/>
    <property type="match status" value="1"/>
</dbReference>
<dbReference type="NCBIfam" id="TIGR03413">
    <property type="entry name" value="GSH_gloB"/>
    <property type="match status" value="1"/>
</dbReference>
<dbReference type="Pfam" id="PF16123">
    <property type="entry name" value="HAGH_C"/>
    <property type="match status" value="1"/>
</dbReference>
<dbReference type="EC" id="3.1.2.6" evidence="7"/>
<comment type="function">
    <text evidence="7">Thiolesterase that catalyzes the hydrolysis of S-D-lactoyl-glutathione to form glutathione and D-lactic acid.</text>
</comment>
<dbReference type="GO" id="GO:0004416">
    <property type="term" value="F:hydroxyacylglutathione hydrolase activity"/>
    <property type="evidence" value="ECO:0007669"/>
    <property type="project" value="UniProtKB-UniRule"/>
</dbReference>
<evidence type="ECO:0000256" key="5">
    <source>
        <dbReference type="ARBA" id="ARBA00022801"/>
    </source>
</evidence>
<feature type="domain" description="Metallo-beta-lactamase" evidence="8">
    <location>
        <begin position="12"/>
        <end position="176"/>
    </location>
</feature>
<dbReference type="AlphaFoldDB" id="A0A9X1ZKC3"/>
<reference evidence="9" key="1">
    <citation type="submission" date="2022-01" db="EMBL/GenBank/DDBJ databases">
        <title>Whole genome-based taxonomy of the Shewanellaceae.</title>
        <authorList>
            <person name="Martin-Rodriguez A.J."/>
        </authorList>
    </citation>
    <scope>NUCLEOTIDE SEQUENCE</scope>
    <source>
        <strain evidence="9">DSM 16422</strain>
    </source>
</reference>
<feature type="binding site" evidence="7">
    <location>
        <position position="121"/>
    </location>
    <ligand>
        <name>Zn(2+)</name>
        <dbReference type="ChEBI" id="CHEBI:29105"/>
        <label>1</label>
    </ligand>
</feature>
<comment type="subunit">
    <text evidence="7">Monomer.</text>
</comment>
<dbReference type="Gene3D" id="3.60.15.10">
    <property type="entry name" value="Ribonuclease Z/Hydroxyacylglutathione hydrolase-like"/>
    <property type="match status" value="1"/>
</dbReference>
<evidence type="ECO:0000256" key="1">
    <source>
        <dbReference type="ARBA" id="ARBA00001623"/>
    </source>
</evidence>
<keyword evidence="10" id="KW-1185">Reference proteome</keyword>
<evidence type="ECO:0000256" key="4">
    <source>
        <dbReference type="ARBA" id="ARBA00022723"/>
    </source>
</evidence>
<proteinExistence type="inferred from homology"/>
<keyword evidence="5 7" id="KW-0378">Hydrolase</keyword>
<protein>
    <recommendedName>
        <fullName evidence="7">Hydroxyacylglutathione hydrolase</fullName>
        <ecNumber evidence="7">3.1.2.6</ecNumber>
    </recommendedName>
    <alternativeName>
        <fullName evidence="7">Glyoxalase II</fullName>
        <shortName evidence="7">Glx II</shortName>
    </alternativeName>
</protein>
<dbReference type="InterPro" id="IPR050110">
    <property type="entry name" value="Glyoxalase_II_hydrolase"/>
</dbReference>
<feature type="binding site" evidence="7">
    <location>
        <position position="138"/>
    </location>
    <ligand>
        <name>Zn(2+)</name>
        <dbReference type="ChEBI" id="CHEBI:29105"/>
        <label>2</label>
    </ligand>
</feature>
<dbReference type="RefSeq" id="WP_248995249.1">
    <property type="nucleotide sequence ID" value="NZ_JAKIKP010000004.1"/>
</dbReference>
<comment type="caution">
    <text evidence="9">The sequence shown here is derived from an EMBL/GenBank/DDBJ whole genome shotgun (WGS) entry which is preliminary data.</text>
</comment>
<evidence type="ECO:0000256" key="7">
    <source>
        <dbReference type="HAMAP-Rule" id="MF_01374"/>
    </source>
</evidence>
<evidence type="ECO:0000256" key="3">
    <source>
        <dbReference type="ARBA" id="ARBA00006759"/>
    </source>
</evidence>
<dbReference type="CDD" id="cd07723">
    <property type="entry name" value="hydroxyacylglutathione_hydrolase_MBL-fold"/>
    <property type="match status" value="1"/>
</dbReference>
<evidence type="ECO:0000313" key="10">
    <source>
        <dbReference type="Proteomes" id="UP001139333"/>
    </source>
</evidence>
<dbReference type="PANTHER" id="PTHR43705">
    <property type="entry name" value="HYDROXYACYLGLUTATHIONE HYDROLASE"/>
    <property type="match status" value="1"/>
</dbReference>
<gene>
    <name evidence="7 9" type="primary">gloB</name>
    <name evidence="9" type="ORF">L2672_07720</name>
</gene>
<dbReference type="HAMAP" id="MF_01374">
    <property type="entry name" value="Glyoxalase_2"/>
    <property type="match status" value="1"/>
</dbReference>
<dbReference type="InterPro" id="IPR017782">
    <property type="entry name" value="Hydroxyacylglutathione_Hdrlase"/>
</dbReference>
<feature type="binding site" evidence="7">
    <location>
        <position position="138"/>
    </location>
    <ligand>
        <name>Zn(2+)</name>
        <dbReference type="ChEBI" id="CHEBI:29105"/>
        <label>1</label>
    </ligand>
</feature>
<dbReference type="InterPro" id="IPR001279">
    <property type="entry name" value="Metallo-B-lactamas"/>
</dbReference>
<dbReference type="InterPro" id="IPR035680">
    <property type="entry name" value="Clx_II_MBL"/>
</dbReference>
<dbReference type="GO" id="GO:0019243">
    <property type="term" value="P:methylglyoxal catabolic process to D-lactate via S-lactoyl-glutathione"/>
    <property type="evidence" value="ECO:0007669"/>
    <property type="project" value="UniProtKB-UniRule"/>
</dbReference>
<dbReference type="InterPro" id="IPR032282">
    <property type="entry name" value="HAGH_C"/>
</dbReference>
<evidence type="ECO:0000256" key="6">
    <source>
        <dbReference type="ARBA" id="ARBA00022833"/>
    </source>
</evidence>
<evidence type="ECO:0000313" key="9">
    <source>
        <dbReference type="EMBL" id="MCL1142572.1"/>
    </source>
</evidence>
<dbReference type="PANTHER" id="PTHR43705:SF1">
    <property type="entry name" value="HYDROXYACYLGLUTATHIONE HYDROLASE GLOB"/>
    <property type="match status" value="1"/>
</dbReference>
<evidence type="ECO:0000256" key="2">
    <source>
        <dbReference type="ARBA" id="ARBA00004963"/>
    </source>
</evidence>
<comment type="similarity">
    <text evidence="3 7">Belongs to the metallo-beta-lactamase superfamily. Glyoxalase II family.</text>
</comment>
<feature type="binding site" evidence="7">
    <location>
        <position position="176"/>
    </location>
    <ligand>
        <name>Zn(2+)</name>
        <dbReference type="ChEBI" id="CHEBI:29105"/>
        <label>2</label>
    </ligand>
</feature>
<feature type="binding site" evidence="7">
    <location>
        <position position="58"/>
    </location>
    <ligand>
        <name>Zn(2+)</name>
        <dbReference type="ChEBI" id="CHEBI:29105"/>
        <label>2</label>
    </ligand>
</feature>
<comment type="pathway">
    <text evidence="2 7">Secondary metabolite metabolism; methylglyoxal degradation; (R)-lactate from methylglyoxal: step 2/2.</text>
</comment>
<feature type="binding site" evidence="7">
    <location>
        <position position="54"/>
    </location>
    <ligand>
        <name>Zn(2+)</name>
        <dbReference type="ChEBI" id="CHEBI:29105"/>
        <label>1</label>
    </ligand>
</feature>
<dbReference type="GO" id="GO:0046872">
    <property type="term" value="F:metal ion binding"/>
    <property type="evidence" value="ECO:0007669"/>
    <property type="project" value="UniProtKB-KW"/>
</dbReference>
<feature type="binding site" evidence="7">
    <location>
        <position position="56"/>
    </location>
    <ligand>
        <name>Zn(2+)</name>
        <dbReference type="ChEBI" id="CHEBI:29105"/>
        <label>1</label>
    </ligand>
</feature>
<accession>A0A9X1ZKC3</accession>
<dbReference type="EMBL" id="JAKIKP010000004">
    <property type="protein sequence ID" value="MCL1142572.1"/>
    <property type="molecule type" value="Genomic_DNA"/>
</dbReference>
<evidence type="ECO:0000259" key="8">
    <source>
        <dbReference type="SMART" id="SM00849"/>
    </source>
</evidence>
<comment type="catalytic activity">
    <reaction evidence="1 7">
        <text>an S-(2-hydroxyacyl)glutathione + H2O = a 2-hydroxy carboxylate + glutathione + H(+)</text>
        <dbReference type="Rhea" id="RHEA:21864"/>
        <dbReference type="ChEBI" id="CHEBI:15377"/>
        <dbReference type="ChEBI" id="CHEBI:15378"/>
        <dbReference type="ChEBI" id="CHEBI:57925"/>
        <dbReference type="ChEBI" id="CHEBI:58896"/>
        <dbReference type="ChEBI" id="CHEBI:71261"/>
        <dbReference type="EC" id="3.1.2.6"/>
    </reaction>
</comment>
<comment type="cofactor">
    <cofactor evidence="7">
        <name>Zn(2+)</name>
        <dbReference type="ChEBI" id="CHEBI:29105"/>
    </cofactor>
    <text evidence="7">Binds 2 Zn(2+) ions per subunit.</text>
</comment>
<dbReference type="Proteomes" id="UP001139333">
    <property type="component" value="Unassembled WGS sequence"/>
</dbReference>
<sequence>MLKIHCLPAFTDNYIWLIETPNKQAWVVDPGCGQTVEKYLEDKPLTLVGILITHHHHDHTGGIAHLQQCYQNNLKVYGPSKDNIVGLTHPLTLEDHQSLQFNHDATLPDLPLITVISVPGHTKGHIVYVIDNHLFCGDTLFSGGCGRMFEGTPEQFNTSLQLLAELPDTTKVYCAHEYTLANLKFATTALPHNKDIEEYQHTCTELRHNNRATIPSTIGIEKRINPFLLCHLESTQNALSSHFNEIISDEVQSFTLMRQWKDSF</sequence>
<dbReference type="PIRSF" id="PIRSF005457">
    <property type="entry name" value="Glx"/>
    <property type="match status" value="1"/>
</dbReference>
<keyword evidence="6 7" id="KW-0862">Zinc</keyword>